<dbReference type="SUPFAM" id="SSF53254">
    <property type="entry name" value="Phosphoglycerate mutase-like"/>
    <property type="match status" value="1"/>
</dbReference>
<evidence type="ECO:0000313" key="2">
    <source>
        <dbReference type="EMBL" id="TYB73777.1"/>
    </source>
</evidence>
<dbReference type="RefSeq" id="WP_066256604.1">
    <property type="nucleotide sequence ID" value="NZ_VSKL01000002.1"/>
</dbReference>
<sequence>MKTLTLVRHAKSSWKHNLPDPLRPLNMRGLTDANNVSNQLKSTNFCPDLLWSSNAVRAQTTAEIFIKKLNIPLEICHFNHELYDFSGEYLTFHIKNCSNQINSLMVFGHNDAITNFVNIYGNKNIENVPTCGLVTITFNIDSWQEIGMGNTSRTIFPKDLKG</sequence>
<dbReference type="PANTHER" id="PTHR47623">
    <property type="entry name" value="OS09G0287300 PROTEIN"/>
    <property type="match status" value="1"/>
</dbReference>
<dbReference type="InterPro" id="IPR029033">
    <property type="entry name" value="His_PPase_superfam"/>
</dbReference>
<accession>A0A5D0QX38</accession>
<dbReference type="InterPro" id="IPR013078">
    <property type="entry name" value="His_Pase_superF_clade-1"/>
</dbReference>
<reference evidence="2 3" key="1">
    <citation type="submission" date="2019-08" db="EMBL/GenBank/DDBJ databases">
        <title>Genomes of Antarctic Bizionia species.</title>
        <authorList>
            <person name="Bowman J.P."/>
        </authorList>
    </citation>
    <scope>NUCLEOTIDE SEQUENCE [LARGE SCALE GENOMIC DNA]</scope>
    <source>
        <strain evidence="2 3">APA-1</strain>
    </source>
</reference>
<feature type="binding site" evidence="1">
    <location>
        <position position="57"/>
    </location>
    <ligand>
        <name>substrate</name>
    </ligand>
</feature>
<dbReference type="Pfam" id="PF00300">
    <property type="entry name" value="His_Phos_1"/>
    <property type="match status" value="1"/>
</dbReference>
<gene>
    <name evidence="2" type="ORF">ES675_09045</name>
</gene>
<name>A0A5D0QX38_9FLAO</name>
<dbReference type="AlphaFoldDB" id="A0A5D0QX38"/>
<dbReference type="EMBL" id="VSKL01000002">
    <property type="protein sequence ID" value="TYB73777.1"/>
    <property type="molecule type" value="Genomic_DNA"/>
</dbReference>
<dbReference type="OrthoDB" id="9810154at2"/>
<dbReference type="CDD" id="cd07040">
    <property type="entry name" value="HP"/>
    <property type="match status" value="1"/>
</dbReference>
<evidence type="ECO:0000256" key="1">
    <source>
        <dbReference type="PIRSR" id="PIRSR613078-2"/>
    </source>
</evidence>
<organism evidence="2 3">
    <name type="scientific">Bizionia algoritergicola</name>
    <dbReference type="NCBI Taxonomy" id="291187"/>
    <lineage>
        <taxon>Bacteria</taxon>
        <taxon>Pseudomonadati</taxon>
        <taxon>Bacteroidota</taxon>
        <taxon>Flavobacteriia</taxon>
        <taxon>Flavobacteriales</taxon>
        <taxon>Flavobacteriaceae</taxon>
        <taxon>Bizionia</taxon>
    </lineage>
</organism>
<evidence type="ECO:0000313" key="3">
    <source>
        <dbReference type="Proteomes" id="UP000324358"/>
    </source>
</evidence>
<comment type="caution">
    <text evidence="2">The sequence shown here is derived from an EMBL/GenBank/DDBJ whole genome shotgun (WGS) entry which is preliminary data.</text>
</comment>
<proteinExistence type="predicted"/>
<dbReference type="Gene3D" id="3.40.50.1240">
    <property type="entry name" value="Phosphoglycerate mutase-like"/>
    <property type="match status" value="1"/>
</dbReference>
<protein>
    <submittedName>
        <fullName evidence="2">Histidine phosphatase family protein</fullName>
    </submittedName>
</protein>
<keyword evidence="3" id="KW-1185">Reference proteome</keyword>
<dbReference type="Proteomes" id="UP000324358">
    <property type="component" value="Unassembled WGS sequence"/>
</dbReference>
<dbReference type="PANTHER" id="PTHR47623:SF1">
    <property type="entry name" value="OS09G0287300 PROTEIN"/>
    <property type="match status" value="1"/>
</dbReference>